<protein>
    <submittedName>
        <fullName evidence="2">Uncharacterized protein</fullName>
    </submittedName>
</protein>
<reference evidence="2 3" key="1">
    <citation type="submission" date="2017-11" db="EMBL/GenBank/DDBJ databases">
        <title>Comparative genomics of Botrytis spp.</title>
        <authorList>
            <person name="Valero-Jimenez C.A."/>
            <person name="Tapia P."/>
            <person name="Veloso J."/>
            <person name="Silva-Moreno E."/>
            <person name="Staats M."/>
            <person name="Valdes J.H."/>
            <person name="Van Kan J.A.L."/>
        </authorList>
    </citation>
    <scope>NUCLEOTIDE SEQUENCE [LARGE SCALE GENOMIC DNA]</scope>
    <source>
        <strain evidence="2 3">MUCL2830</strain>
    </source>
</reference>
<evidence type="ECO:0000313" key="3">
    <source>
        <dbReference type="Proteomes" id="UP000297299"/>
    </source>
</evidence>
<dbReference type="EMBL" id="PHWZ01000191">
    <property type="protein sequence ID" value="TEY59580.1"/>
    <property type="molecule type" value="Genomic_DNA"/>
</dbReference>
<proteinExistence type="predicted"/>
<name>A0A4Y8CZU7_9HELO</name>
<feature type="region of interest" description="Disordered" evidence="1">
    <location>
        <begin position="96"/>
        <end position="115"/>
    </location>
</feature>
<organism evidence="2 3">
    <name type="scientific">Botryotinia calthae</name>
    <dbReference type="NCBI Taxonomy" id="38488"/>
    <lineage>
        <taxon>Eukaryota</taxon>
        <taxon>Fungi</taxon>
        <taxon>Dikarya</taxon>
        <taxon>Ascomycota</taxon>
        <taxon>Pezizomycotina</taxon>
        <taxon>Leotiomycetes</taxon>
        <taxon>Helotiales</taxon>
        <taxon>Sclerotiniaceae</taxon>
        <taxon>Botryotinia</taxon>
    </lineage>
</organism>
<accession>A0A4Y8CZU7</accession>
<gene>
    <name evidence="2" type="ORF">BOTCAL_0191g00040</name>
</gene>
<comment type="caution">
    <text evidence="2">The sequence shown here is derived from an EMBL/GenBank/DDBJ whole genome shotgun (WGS) entry which is preliminary data.</text>
</comment>
<sequence length="299" mass="33495">MFFSKHLSKTPDQLELHKAALLYHKQKHTLSPMQQVQKSPIHPPGESIQHKVGASSDSPISIGNVFQDGISSLPVVYLPKHHLVRLRKSRTQKFDNVPCPTVEGPQAEETNGVERSENAVRRNFVQEDQLLKTDVITHKTSTHINNLFRPHFPIPNIRIFSNRRSEEPPKTKIEEKANTHIKEAAEAATKTAIEGEPTPPILNHDSNWPLSPPENVSTCNLARGASAEQNHDYSEKTITVEKDNKNEGDCHDLQSKEINETVPEEKLELDIGSSEASEVGLYQAWKGRILELSGAKEVN</sequence>
<evidence type="ECO:0000256" key="1">
    <source>
        <dbReference type="SAM" id="MobiDB-lite"/>
    </source>
</evidence>
<evidence type="ECO:0000313" key="2">
    <source>
        <dbReference type="EMBL" id="TEY59580.1"/>
    </source>
</evidence>
<dbReference type="AlphaFoldDB" id="A0A4Y8CZU7"/>
<dbReference type="OrthoDB" id="3511202at2759"/>
<dbReference type="Proteomes" id="UP000297299">
    <property type="component" value="Unassembled WGS sequence"/>
</dbReference>
<keyword evidence="3" id="KW-1185">Reference proteome</keyword>